<dbReference type="EMBL" id="PGUY01000053">
    <property type="protein sequence ID" value="PLT28704.1"/>
    <property type="molecule type" value="Genomic_DNA"/>
</dbReference>
<evidence type="ECO:0000313" key="2">
    <source>
        <dbReference type="Proteomes" id="UP000234748"/>
    </source>
</evidence>
<gene>
    <name evidence="1" type="ORF">CUU66_16995</name>
</gene>
<keyword evidence="2" id="KW-1185">Reference proteome</keyword>
<dbReference type="Pfam" id="PF11121">
    <property type="entry name" value="DUF2639"/>
    <property type="match status" value="1"/>
</dbReference>
<name>A0A2N5M2V3_9BACI</name>
<proteinExistence type="predicted"/>
<protein>
    <submittedName>
        <fullName evidence="1">DUF2639 domain-containing protein</fullName>
    </submittedName>
</protein>
<reference evidence="1 2" key="1">
    <citation type="submission" date="2017-11" db="EMBL/GenBank/DDBJ databases">
        <title>Comparitive Functional Genomics of Dry Heat Resistant strains isolated from the Viking Spacecraft.</title>
        <authorList>
            <person name="Seuylemezian A."/>
            <person name="Cooper K."/>
            <person name="Vaishampayan P."/>
        </authorList>
    </citation>
    <scope>NUCLEOTIDE SEQUENCE [LARGE SCALE GENOMIC DNA]</scope>
    <source>
        <strain evidence="1 2">V1-29</strain>
    </source>
</reference>
<dbReference type="RefSeq" id="WP_101644320.1">
    <property type="nucleotide sequence ID" value="NZ_PGUY01000053.1"/>
</dbReference>
<organism evidence="1 2">
    <name type="scientific">Peribacillus deserti</name>
    <dbReference type="NCBI Taxonomy" id="673318"/>
    <lineage>
        <taxon>Bacteria</taxon>
        <taxon>Bacillati</taxon>
        <taxon>Bacillota</taxon>
        <taxon>Bacilli</taxon>
        <taxon>Bacillales</taxon>
        <taxon>Bacillaceae</taxon>
        <taxon>Peribacillus</taxon>
    </lineage>
</organism>
<dbReference type="OrthoDB" id="2738543at2"/>
<comment type="caution">
    <text evidence="1">The sequence shown here is derived from an EMBL/GenBank/DDBJ whole genome shotgun (WGS) entry which is preliminary data.</text>
</comment>
<dbReference type="Proteomes" id="UP000234748">
    <property type="component" value="Unassembled WGS sequence"/>
</dbReference>
<dbReference type="InterPro" id="IPR022580">
    <property type="entry name" value="DUF2639"/>
</dbReference>
<accession>A0A2N5M2V3</accession>
<evidence type="ECO:0000313" key="1">
    <source>
        <dbReference type="EMBL" id="PLT28704.1"/>
    </source>
</evidence>
<dbReference type="AlphaFoldDB" id="A0A2N5M2V3"/>
<sequence>MAYTYSKGWFIQQLKALGISKHPVERRKLELYRTPILRSLYSEQSQKKKPEIVSKKRRY</sequence>